<evidence type="ECO:0000313" key="6">
    <source>
        <dbReference type="Proteomes" id="UP001501207"/>
    </source>
</evidence>
<keyword evidence="6" id="KW-1185">Reference proteome</keyword>
<organism evidence="5 6">
    <name type="scientific">Compostibacter hankyongensis</name>
    <dbReference type="NCBI Taxonomy" id="1007089"/>
    <lineage>
        <taxon>Bacteria</taxon>
        <taxon>Pseudomonadati</taxon>
        <taxon>Bacteroidota</taxon>
        <taxon>Chitinophagia</taxon>
        <taxon>Chitinophagales</taxon>
        <taxon>Chitinophagaceae</taxon>
        <taxon>Compostibacter</taxon>
    </lineage>
</organism>
<dbReference type="SMART" id="SM00028">
    <property type="entry name" value="TPR"/>
    <property type="match status" value="14"/>
</dbReference>
<name>A0ABP8G2G8_9BACT</name>
<dbReference type="Gene3D" id="1.25.40.10">
    <property type="entry name" value="Tetratricopeptide repeat domain"/>
    <property type="match status" value="7"/>
</dbReference>
<reference evidence="6" key="1">
    <citation type="journal article" date="2019" name="Int. J. Syst. Evol. Microbiol.">
        <title>The Global Catalogue of Microorganisms (GCM) 10K type strain sequencing project: providing services to taxonomists for standard genome sequencing and annotation.</title>
        <authorList>
            <consortium name="The Broad Institute Genomics Platform"/>
            <consortium name="The Broad Institute Genome Sequencing Center for Infectious Disease"/>
            <person name="Wu L."/>
            <person name="Ma J."/>
        </authorList>
    </citation>
    <scope>NUCLEOTIDE SEQUENCE [LARGE SCALE GENOMIC DNA]</scope>
    <source>
        <strain evidence="6">JCM 17664</strain>
    </source>
</reference>
<feature type="chain" id="PRO_5045870042" evidence="4">
    <location>
        <begin position="40"/>
        <end position="1037"/>
    </location>
</feature>
<feature type="signal peptide" evidence="4">
    <location>
        <begin position="1"/>
        <end position="39"/>
    </location>
</feature>
<dbReference type="EMBL" id="BAABFN010000007">
    <property type="protein sequence ID" value="GAA4315971.1"/>
    <property type="molecule type" value="Genomic_DNA"/>
</dbReference>
<gene>
    <name evidence="5" type="ORF">GCM10023143_27630</name>
</gene>
<dbReference type="PROSITE" id="PS50005">
    <property type="entry name" value="TPR"/>
    <property type="match status" value="2"/>
</dbReference>
<accession>A0ABP8G2G8</accession>
<evidence type="ECO:0000256" key="2">
    <source>
        <dbReference type="ARBA" id="ARBA00022803"/>
    </source>
</evidence>
<dbReference type="Pfam" id="PF13174">
    <property type="entry name" value="TPR_6"/>
    <property type="match status" value="2"/>
</dbReference>
<keyword evidence="2 3" id="KW-0802">TPR repeat</keyword>
<evidence type="ECO:0000256" key="3">
    <source>
        <dbReference type="PROSITE-ProRule" id="PRU00339"/>
    </source>
</evidence>
<protein>
    <submittedName>
        <fullName evidence="5">Tetratricopeptide repeat protein</fullName>
    </submittedName>
</protein>
<feature type="repeat" description="TPR" evidence="3">
    <location>
        <begin position="642"/>
        <end position="675"/>
    </location>
</feature>
<feature type="repeat" description="TPR" evidence="3">
    <location>
        <begin position="679"/>
        <end position="712"/>
    </location>
</feature>
<dbReference type="SUPFAM" id="SSF48452">
    <property type="entry name" value="TPR-like"/>
    <property type="match status" value="3"/>
</dbReference>
<proteinExistence type="predicted"/>
<dbReference type="InterPro" id="IPR011990">
    <property type="entry name" value="TPR-like_helical_dom_sf"/>
</dbReference>
<evidence type="ECO:0000256" key="1">
    <source>
        <dbReference type="ARBA" id="ARBA00022737"/>
    </source>
</evidence>
<dbReference type="Pfam" id="PF13181">
    <property type="entry name" value="TPR_8"/>
    <property type="match status" value="1"/>
</dbReference>
<dbReference type="PANTHER" id="PTHR45586">
    <property type="entry name" value="TPR REPEAT-CONTAINING PROTEIN PA4667"/>
    <property type="match status" value="1"/>
</dbReference>
<dbReference type="RefSeq" id="WP_344980320.1">
    <property type="nucleotide sequence ID" value="NZ_BAABFN010000007.1"/>
</dbReference>
<evidence type="ECO:0000313" key="5">
    <source>
        <dbReference type="EMBL" id="GAA4315971.1"/>
    </source>
</evidence>
<dbReference type="Proteomes" id="UP001501207">
    <property type="component" value="Unassembled WGS sequence"/>
</dbReference>
<dbReference type="Pfam" id="PF13432">
    <property type="entry name" value="TPR_16"/>
    <property type="match status" value="5"/>
</dbReference>
<dbReference type="PANTHER" id="PTHR45586:SF1">
    <property type="entry name" value="LIPOPOLYSACCHARIDE ASSEMBLY PROTEIN B"/>
    <property type="match status" value="1"/>
</dbReference>
<comment type="caution">
    <text evidence="5">The sequence shown here is derived from an EMBL/GenBank/DDBJ whole genome shotgun (WGS) entry which is preliminary data.</text>
</comment>
<evidence type="ECO:0000256" key="4">
    <source>
        <dbReference type="SAM" id="SignalP"/>
    </source>
</evidence>
<keyword evidence="1" id="KW-0677">Repeat</keyword>
<sequence length="1037" mass="118431">MQSDRLLIFFSHHRFFCNLRRCRLLLAVACLGLAQTAAAQQTAIHDQPDALFREAQEYFQLGKYAVAQQLFRKTLDDVDYFQKTNRELTWQDARYYYVICALQLGQPDGESLTKTFIEKTNNHARQQMASFQLARYYFHQNKVREAIPYYEKAGIDNLSNQEITDAKFELGYCYFNVKDFAKAQPLFASIKDIHNKYYIPSNYYYGFIAYYNKQYNAALTSFQRVVKEKKYDIIVPYYIAEIYYYQNKLDQLLDYALPYAQKGNLYYNAPLKHLIGQTYFEKKDYVKALPYLEEYEENTDELHKEDVYELAYCYYQTNELDKAISGFKQLSSSADSLGQNSMYLLGDCYLKTGQKSSARNAFAICARNSYNAKQQEISRFNYGKLSYELGYQDVALNELKSFVQQYPQSEYIPETREILAQLFMNTNDYKNALSAVEGIPNKTPNVRKAYQKVAYGRAMQLINDNQTEDAGKLLDISLQNPMDPQLQQLAYFWKGEISLRKGQFDQATAYLNQYFSLARSSAAAASGEANEQTAHYNLGYALMRKGDYNGALDQFKAAEIVFGANGEKIAQDAKLRTADCYYMLRNYGQAMNIYNQALSSGSGSDYALYQKSMILGASGKNDEKVSLLKQLAQQYPKSGFNNEADYEIGSTYITEQKYREAVPYLERVIQQQPNSPNAPKATLKLGLAHLNMGDNGQATDYYKKVVQQYPNSPESNEALQSLRTLYVNNGNTDAFLSFLKSTGKTITRSVADSVTFAAAEARFGNGDYSGALSAFNNYLSRYPQGQFTLNANFYKAECLFMQKDYSNALNAYEYILSQGNTPFTERAVAQAGRIEFYENKDYSKALQYYGQLKQIAVTRDNALEARRGLLRANYELQNWDQVKTSAADLLALSNISTDDQIVAHFYAGQAYRAQDNCDSALVAFGQTARQTKSELGAQARYYIAECHFKNRELKQAETAAFDVIKNTPSYDYWVASAYILLGDIYTREKDYFNAKATLQSIVDNSKIPDLVSKAKEKLSEVESLEKSQSRIKEDSTK</sequence>
<keyword evidence="4" id="KW-0732">Signal</keyword>
<dbReference type="SUPFAM" id="SSF81901">
    <property type="entry name" value="HCP-like"/>
    <property type="match status" value="2"/>
</dbReference>
<dbReference type="InterPro" id="IPR019734">
    <property type="entry name" value="TPR_rpt"/>
</dbReference>
<dbReference type="InterPro" id="IPR051012">
    <property type="entry name" value="CellSynth/LPSAsmb/PSIAsmb"/>
</dbReference>